<dbReference type="EMBL" id="CM056742">
    <property type="protein sequence ID" value="KAJ8677468.1"/>
    <property type="molecule type" value="Genomic_DNA"/>
</dbReference>
<protein>
    <submittedName>
        <fullName evidence="1">Uncharacterized protein</fullName>
    </submittedName>
</protein>
<reference evidence="1" key="1">
    <citation type="submission" date="2023-04" db="EMBL/GenBank/DDBJ databases">
        <title>A chromosome-level genome assembly of the parasitoid wasp Eretmocerus hayati.</title>
        <authorList>
            <person name="Zhong Y."/>
            <person name="Liu S."/>
            <person name="Liu Y."/>
        </authorList>
    </citation>
    <scope>NUCLEOTIDE SEQUENCE</scope>
    <source>
        <strain evidence="1">ZJU_SS_LIU_2023</strain>
    </source>
</reference>
<comment type="caution">
    <text evidence="1">The sequence shown here is derived from an EMBL/GenBank/DDBJ whole genome shotgun (WGS) entry which is preliminary data.</text>
</comment>
<dbReference type="Proteomes" id="UP001239111">
    <property type="component" value="Chromosome 2"/>
</dbReference>
<gene>
    <name evidence="1" type="ORF">QAD02_013255</name>
</gene>
<evidence type="ECO:0000313" key="1">
    <source>
        <dbReference type="EMBL" id="KAJ8677468.1"/>
    </source>
</evidence>
<accession>A0ACC2P1W6</accession>
<proteinExistence type="predicted"/>
<organism evidence="1 2">
    <name type="scientific">Eretmocerus hayati</name>
    <dbReference type="NCBI Taxonomy" id="131215"/>
    <lineage>
        <taxon>Eukaryota</taxon>
        <taxon>Metazoa</taxon>
        <taxon>Ecdysozoa</taxon>
        <taxon>Arthropoda</taxon>
        <taxon>Hexapoda</taxon>
        <taxon>Insecta</taxon>
        <taxon>Pterygota</taxon>
        <taxon>Neoptera</taxon>
        <taxon>Endopterygota</taxon>
        <taxon>Hymenoptera</taxon>
        <taxon>Apocrita</taxon>
        <taxon>Proctotrupomorpha</taxon>
        <taxon>Chalcidoidea</taxon>
        <taxon>Aphelinidae</taxon>
        <taxon>Aphelininae</taxon>
        <taxon>Eretmocerus</taxon>
    </lineage>
</organism>
<sequence length="316" mass="35212">MSGSVEGEVNNQKFNSQVYNSQVPSSQAPNPNSQANLRKSTYANVAMLSSLPEREEAIVIDSIEGLTNDDYIDGLEKMIDVKDIRAISKISGARVCVYLSNEDLVSQLKNKVIEVKEYSLRIKPLINNNRRVVISNIHPDIPHESINEAMRKVGINIVSNVSYIRAGLTKTGRAHILSFRRQFYVKEEDECRVPESIQVSFGNSHNWCYLSTESMICFICKQNGHIAKSCPNANVNTDETITPHDNTLETEETDAQQIGESTNTKRPHSISGSEKSVETHASQDMVPDLPPIPESEIQVDAKEEAPKISKSEKPTK</sequence>
<name>A0ACC2P1W6_9HYME</name>
<keyword evidence="2" id="KW-1185">Reference proteome</keyword>
<evidence type="ECO:0000313" key="2">
    <source>
        <dbReference type="Proteomes" id="UP001239111"/>
    </source>
</evidence>